<dbReference type="Pfam" id="PF03780">
    <property type="entry name" value="Asp23"/>
    <property type="match status" value="1"/>
</dbReference>
<feature type="region of interest" description="Disordered" evidence="2">
    <location>
        <begin position="1"/>
        <end position="39"/>
    </location>
</feature>
<dbReference type="PANTHER" id="PTHR34297">
    <property type="entry name" value="HYPOTHETICAL CYTOSOLIC PROTEIN-RELATED"/>
    <property type="match status" value="1"/>
</dbReference>
<reference evidence="3 4" key="1">
    <citation type="submission" date="2024-06" db="EMBL/GenBank/DDBJ databases">
        <title>The Natural Products Discovery Center: Release of the First 8490 Sequenced Strains for Exploring Actinobacteria Biosynthetic Diversity.</title>
        <authorList>
            <person name="Kalkreuter E."/>
            <person name="Kautsar S.A."/>
            <person name="Yang D."/>
            <person name="Bader C.D."/>
            <person name="Teijaro C.N."/>
            <person name="Fluegel L."/>
            <person name="Davis C.M."/>
            <person name="Simpson J.R."/>
            <person name="Lauterbach L."/>
            <person name="Steele A.D."/>
            <person name="Gui C."/>
            <person name="Meng S."/>
            <person name="Li G."/>
            <person name="Viehrig K."/>
            <person name="Ye F."/>
            <person name="Su P."/>
            <person name="Kiefer A.F."/>
            <person name="Nichols A."/>
            <person name="Cepeda A.J."/>
            <person name="Yan W."/>
            <person name="Fan B."/>
            <person name="Jiang Y."/>
            <person name="Adhikari A."/>
            <person name="Zheng C.-J."/>
            <person name="Schuster L."/>
            <person name="Cowan T.M."/>
            <person name="Smanski M.J."/>
            <person name="Chevrette M.G."/>
            <person name="De Carvalho L.P.S."/>
            <person name="Shen B."/>
        </authorList>
    </citation>
    <scope>NUCLEOTIDE SEQUENCE [LARGE SCALE GENOMIC DNA]</scope>
    <source>
        <strain evidence="3 4">NPDC005137</strain>
    </source>
</reference>
<dbReference type="InterPro" id="IPR005531">
    <property type="entry name" value="Asp23"/>
</dbReference>
<dbReference type="EMBL" id="JBEXIP010000022">
    <property type="protein sequence ID" value="MET8436056.1"/>
    <property type="molecule type" value="Genomic_DNA"/>
</dbReference>
<protein>
    <submittedName>
        <fullName evidence="3">Asp23/Gls24 family envelope stress response protein</fullName>
    </submittedName>
</protein>
<gene>
    <name evidence="3" type="ORF">ABZV61_25410</name>
</gene>
<evidence type="ECO:0000256" key="2">
    <source>
        <dbReference type="SAM" id="MobiDB-lite"/>
    </source>
</evidence>
<feature type="compositionally biased region" description="Low complexity" evidence="2">
    <location>
        <begin position="23"/>
        <end position="39"/>
    </location>
</feature>
<accession>A0ABV2UDY5</accession>
<evidence type="ECO:0000256" key="1">
    <source>
        <dbReference type="ARBA" id="ARBA00005721"/>
    </source>
</evidence>
<feature type="compositionally biased region" description="Polar residues" evidence="2">
    <location>
        <begin position="1"/>
        <end position="16"/>
    </location>
</feature>
<dbReference type="Proteomes" id="UP001550044">
    <property type="component" value="Unassembled WGS sequence"/>
</dbReference>
<comment type="caution">
    <text evidence="3">The sequence shown here is derived from an EMBL/GenBank/DDBJ whole genome shotgun (WGS) entry which is preliminary data.</text>
</comment>
<organism evidence="3 4">
    <name type="scientific">Streptomyces sp. 900116325</name>
    <dbReference type="NCBI Taxonomy" id="3154295"/>
    <lineage>
        <taxon>Bacteria</taxon>
        <taxon>Bacillati</taxon>
        <taxon>Actinomycetota</taxon>
        <taxon>Actinomycetes</taxon>
        <taxon>Kitasatosporales</taxon>
        <taxon>Streptomycetaceae</taxon>
        <taxon>Streptomyces</taxon>
    </lineage>
</organism>
<name>A0ABV2UDY5_9ACTN</name>
<comment type="similarity">
    <text evidence="1">Belongs to the asp23 family.</text>
</comment>
<sequence length="166" mass="16711">MTNPATTNTAVPSTFTAGDADKSATSAPEASSAQASGQGSTTIADVVVQKIAGIAAREVPGVHELGGGAARAFGAVKGRIPGASASAGQGVSVEVGQKQTAVDLQMLVEYGVSIPELAKDVRNNVIDSVEHMTGLEVVEVNINVSDVHIPADDSDGDDQDTGSRVQ</sequence>
<keyword evidence="4" id="KW-1185">Reference proteome</keyword>
<proteinExistence type="inferred from homology"/>
<evidence type="ECO:0000313" key="3">
    <source>
        <dbReference type="EMBL" id="MET8436056.1"/>
    </source>
</evidence>
<dbReference type="PANTHER" id="PTHR34297:SF3">
    <property type="entry name" value="ALKALINE SHOCK PROTEIN 23"/>
    <property type="match status" value="1"/>
</dbReference>
<dbReference type="RefSeq" id="WP_356501516.1">
    <property type="nucleotide sequence ID" value="NZ_JBEXEF010000010.1"/>
</dbReference>
<evidence type="ECO:0000313" key="4">
    <source>
        <dbReference type="Proteomes" id="UP001550044"/>
    </source>
</evidence>